<protein>
    <submittedName>
        <fullName evidence="2">Uncharacterized protein</fullName>
    </submittedName>
</protein>
<dbReference type="OrthoDB" id="10283807at2759"/>
<comment type="caution">
    <text evidence="2">The sequence shown here is derived from an EMBL/GenBank/DDBJ whole genome shotgun (WGS) entry which is preliminary data.</text>
</comment>
<dbReference type="AlphaFoldDB" id="A0A2B4S1F2"/>
<evidence type="ECO:0000313" key="2">
    <source>
        <dbReference type="EMBL" id="PFX22315.1"/>
    </source>
</evidence>
<keyword evidence="3" id="KW-1185">Reference proteome</keyword>
<accession>A0A2B4S1F2</accession>
<name>A0A2B4S1F2_STYPI</name>
<feature type="region of interest" description="Disordered" evidence="1">
    <location>
        <begin position="1"/>
        <end position="20"/>
    </location>
</feature>
<feature type="compositionally biased region" description="Basic and acidic residues" evidence="1">
    <location>
        <begin position="1"/>
        <end position="11"/>
    </location>
</feature>
<reference evidence="3" key="1">
    <citation type="journal article" date="2017" name="bioRxiv">
        <title>Comparative analysis of the genomes of Stylophora pistillata and Acropora digitifera provides evidence for extensive differences between species of corals.</title>
        <authorList>
            <person name="Voolstra C.R."/>
            <person name="Li Y."/>
            <person name="Liew Y.J."/>
            <person name="Baumgarten S."/>
            <person name="Zoccola D."/>
            <person name="Flot J.-F."/>
            <person name="Tambutte S."/>
            <person name="Allemand D."/>
            <person name="Aranda M."/>
        </authorList>
    </citation>
    <scope>NUCLEOTIDE SEQUENCE [LARGE SCALE GENOMIC DNA]</scope>
</reference>
<sequence length="194" mass="22535">MPIEDRSIPDHWDEEPGQGPIKSFDGVYRQWFTSRHRLLSQNQGGQVPGHFVKMDGDSVTATAVEKDDKAKFRLHNFTENKDETWYDYYILQNQISGGVVAVNPEDDTITVKHADVIRFRTIKQVREANLLDVMFIKEQKKALDDHFWFESCIEDGKKRVMGFDQNGMPLKTTEVEPGSKESLLEMKRVWMEEP</sequence>
<gene>
    <name evidence="2" type="ORF">AWC38_SpisGene13143</name>
</gene>
<organism evidence="2 3">
    <name type="scientific">Stylophora pistillata</name>
    <name type="common">Smooth cauliflower coral</name>
    <dbReference type="NCBI Taxonomy" id="50429"/>
    <lineage>
        <taxon>Eukaryota</taxon>
        <taxon>Metazoa</taxon>
        <taxon>Cnidaria</taxon>
        <taxon>Anthozoa</taxon>
        <taxon>Hexacorallia</taxon>
        <taxon>Scleractinia</taxon>
        <taxon>Astrocoeniina</taxon>
        <taxon>Pocilloporidae</taxon>
        <taxon>Stylophora</taxon>
    </lineage>
</organism>
<proteinExistence type="predicted"/>
<evidence type="ECO:0000313" key="3">
    <source>
        <dbReference type="Proteomes" id="UP000225706"/>
    </source>
</evidence>
<evidence type="ECO:0000256" key="1">
    <source>
        <dbReference type="SAM" id="MobiDB-lite"/>
    </source>
</evidence>
<dbReference type="Proteomes" id="UP000225706">
    <property type="component" value="Unassembled WGS sequence"/>
</dbReference>
<dbReference type="EMBL" id="LSMT01000243">
    <property type="protein sequence ID" value="PFX22315.1"/>
    <property type="molecule type" value="Genomic_DNA"/>
</dbReference>